<feature type="transmembrane region" description="Helical" evidence="19">
    <location>
        <begin position="17"/>
        <end position="36"/>
    </location>
</feature>
<evidence type="ECO:0000256" key="14">
    <source>
        <dbReference type="ARBA" id="ARBA00023136"/>
    </source>
</evidence>
<evidence type="ECO:0000256" key="15">
    <source>
        <dbReference type="ARBA" id="ARBA00023170"/>
    </source>
</evidence>
<evidence type="ECO:0000256" key="3">
    <source>
        <dbReference type="ARBA" id="ARBA00022527"/>
    </source>
</evidence>
<dbReference type="GO" id="GO:0016020">
    <property type="term" value="C:membrane"/>
    <property type="evidence" value="ECO:0007669"/>
    <property type="project" value="UniProtKB-SubCell"/>
</dbReference>
<evidence type="ECO:0000256" key="8">
    <source>
        <dbReference type="ARBA" id="ARBA00022729"/>
    </source>
</evidence>
<evidence type="ECO:0000256" key="12">
    <source>
        <dbReference type="ARBA" id="ARBA00022840"/>
    </source>
</evidence>
<keyword evidence="14 19" id="KW-0472">Membrane</keyword>
<keyword evidence="15" id="KW-0675">Receptor</keyword>
<evidence type="ECO:0000256" key="1">
    <source>
        <dbReference type="ARBA" id="ARBA00004479"/>
    </source>
</evidence>
<comment type="caution">
    <text evidence="21">The sequence shown here is derived from an EMBL/GenBank/DDBJ whole genome shotgun (WGS) entry which is preliminary data.</text>
</comment>
<name>A0A443Q3F1_9MAGN</name>
<evidence type="ECO:0000256" key="7">
    <source>
        <dbReference type="ARBA" id="ARBA00022692"/>
    </source>
</evidence>
<keyword evidence="13 19" id="KW-1133">Transmembrane helix</keyword>
<evidence type="ECO:0000256" key="5">
    <source>
        <dbReference type="ARBA" id="ARBA00022614"/>
    </source>
</evidence>
<dbReference type="Gene3D" id="3.30.200.20">
    <property type="entry name" value="Phosphorylase Kinase, domain 1"/>
    <property type="match status" value="1"/>
</dbReference>
<dbReference type="InterPro" id="IPR051420">
    <property type="entry name" value="Ser_Thr_Kinases_DiverseReg"/>
</dbReference>
<dbReference type="PROSITE" id="PS00109">
    <property type="entry name" value="PROTEIN_KINASE_TYR"/>
    <property type="match status" value="1"/>
</dbReference>
<keyword evidence="6" id="KW-0808">Transferase</keyword>
<feature type="domain" description="Protein kinase" evidence="20">
    <location>
        <begin position="79"/>
        <end position="231"/>
    </location>
</feature>
<dbReference type="Proteomes" id="UP000283530">
    <property type="component" value="Unassembled WGS sequence"/>
</dbReference>
<dbReference type="PROSITE" id="PS50011">
    <property type="entry name" value="PROTEIN_KINASE_DOM"/>
    <property type="match status" value="1"/>
</dbReference>
<evidence type="ECO:0000256" key="16">
    <source>
        <dbReference type="ARBA" id="ARBA00023180"/>
    </source>
</evidence>
<keyword evidence="12" id="KW-0067">ATP-binding</keyword>
<keyword evidence="10" id="KW-0547">Nucleotide-binding</keyword>
<evidence type="ECO:0000256" key="11">
    <source>
        <dbReference type="ARBA" id="ARBA00022777"/>
    </source>
</evidence>
<reference evidence="21 22" key="1">
    <citation type="journal article" date="2019" name="Nat. Plants">
        <title>Stout camphor tree genome fills gaps in understanding of flowering plant genome evolution.</title>
        <authorList>
            <person name="Chaw S.M."/>
            <person name="Liu Y.C."/>
            <person name="Wu Y.W."/>
            <person name="Wang H.Y."/>
            <person name="Lin C.I."/>
            <person name="Wu C.S."/>
            <person name="Ke H.M."/>
            <person name="Chang L.Y."/>
            <person name="Hsu C.Y."/>
            <person name="Yang H.T."/>
            <person name="Sudianto E."/>
            <person name="Hsu M.H."/>
            <person name="Wu K.P."/>
            <person name="Wang L.N."/>
            <person name="Leebens-Mack J.H."/>
            <person name="Tsai I.J."/>
        </authorList>
    </citation>
    <scope>NUCLEOTIDE SEQUENCE [LARGE SCALE GENOMIC DNA]</scope>
    <source>
        <strain evidence="22">cv. Chaw 1501</strain>
        <tissue evidence="21">Young leaves</tissue>
    </source>
</reference>
<dbReference type="FunFam" id="3.30.200.20:FF:000309">
    <property type="entry name" value="Leucine-rich repeat receptor protein kinase MSP1"/>
    <property type="match status" value="1"/>
</dbReference>
<dbReference type="EMBL" id="QPKB01000014">
    <property type="protein sequence ID" value="RWR97562.1"/>
    <property type="molecule type" value="Genomic_DNA"/>
</dbReference>
<dbReference type="OrthoDB" id="676979at2759"/>
<evidence type="ECO:0000256" key="19">
    <source>
        <dbReference type="SAM" id="Phobius"/>
    </source>
</evidence>
<keyword evidence="8" id="KW-0732">Signal</keyword>
<evidence type="ECO:0000256" key="18">
    <source>
        <dbReference type="ARBA" id="ARBA00048679"/>
    </source>
</evidence>
<dbReference type="PANTHER" id="PTHR48005">
    <property type="entry name" value="LEUCINE RICH REPEAT KINASE 2"/>
    <property type="match status" value="1"/>
</dbReference>
<comment type="catalytic activity">
    <reaction evidence="18">
        <text>L-seryl-[protein] + ATP = O-phospho-L-seryl-[protein] + ADP + H(+)</text>
        <dbReference type="Rhea" id="RHEA:17989"/>
        <dbReference type="Rhea" id="RHEA-COMP:9863"/>
        <dbReference type="Rhea" id="RHEA-COMP:11604"/>
        <dbReference type="ChEBI" id="CHEBI:15378"/>
        <dbReference type="ChEBI" id="CHEBI:29999"/>
        <dbReference type="ChEBI" id="CHEBI:30616"/>
        <dbReference type="ChEBI" id="CHEBI:83421"/>
        <dbReference type="ChEBI" id="CHEBI:456216"/>
        <dbReference type="EC" id="2.7.11.1"/>
    </reaction>
</comment>
<gene>
    <name evidence="21" type="ORF">CKAN_02700400</name>
</gene>
<dbReference type="EC" id="2.7.11.1" evidence="2"/>
<keyword evidence="9" id="KW-0677">Repeat</keyword>
<comment type="subcellular location">
    <subcellularLocation>
        <location evidence="1">Membrane</location>
        <topology evidence="1">Single-pass type I membrane protein</topology>
    </subcellularLocation>
</comment>
<evidence type="ECO:0000313" key="22">
    <source>
        <dbReference type="Proteomes" id="UP000283530"/>
    </source>
</evidence>
<dbReference type="GO" id="GO:0004674">
    <property type="term" value="F:protein serine/threonine kinase activity"/>
    <property type="evidence" value="ECO:0007669"/>
    <property type="project" value="UniProtKB-KW"/>
</dbReference>
<evidence type="ECO:0000256" key="17">
    <source>
        <dbReference type="ARBA" id="ARBA00047899"/>
    </source>
</evidence>
<dbReference type="SMART" id="SM00220">
    <property type="entry name" value="S_TKc"/>
    <property type="match status" value="1"/>
</dbReference>
<evidence type="ECO:0000256" key="9">
    <source>
        <dbReference type="ARBA" id="ARBA00022737"/>
    </source>
</evidence>
<dbReference type="InterPro" id="IPR000719">
    <property type="entry name" value="Prot_kinase_dom"/>
</dbReference>
<evidence type="ECO:0000256" key="2">
    <source>
        <dbReference type="ARBA" id="ARBA00012513"/>
    </source>
</evidence>
<dbReference type="PANTHER" id="PTHR48005:SF13">
    <property type="entry name" value="SERINE_THREONINE-PROTEIN KINASE DDB_G0278509-RELATED"/>
    <property type="match status" value="1"/>
</dbReference>
<proteinExistence type="predicted"/>
<evidence type="ECO:0000256" key="10">
    <source>
        <dbReference type="ARBA" id="ARBA00022741"/>
    </source>
</evidence>
<evidence type="ECO:0000256" key="4">
    <source>
        <dbReference type="ARBA" id="ARBA00022553"/>
    </source>
</evidence>
<dbReference type="Pfam" id="PF00069">
    <property type="entry name" value="Pkinase"/>
    <property type="match status" value="1"/>
</dbReference>
<dbReference type="InterPro" id="IPR008266">
    <property type="entry name" value="Tyr_kinase_AS"/>
</dbReference>
<keyword evidence="11 21" id="KW-0418">Kinase</keyword>
<dbReference type="InterPro" id="IPR011009">
    <property type="entry name" value="Kinase-like_dom_sf"/>
</dbReference>
<dbReference type="GO" id="GO:0005524">
    <property type="term" value="F:ATP binding"/>
    <property type="evidence" value="ECO:0007669"/>
    <property type="project" value="UniProtKB-KW"/>
</dbReference>
<accession>A0A443Q3F1</accession>
<dbReference type="SUPFAM" id="SSF56112">
    <property type="entry name" value="Protein kinase-like (PK-like)"/>
    <property type="match status" value="1"/>
</dbReference>
<protein>
    <recommendedName>
        <fullName evidence="2">non-specific serine/threonine protein kinase</fullName>
        <ecNumber evidence="2">2.7.11.1</ecNumber>
    </recommendedName>
</protein>
<comment type="catalytic activity">
    <reaction evidence="17">
        <text>L-threonyl-[protein] + ATP = O-phospho-L-threonyl-[protein] + ADP + H(+)</text>
        <dbReference type="Rhea" id="RHEA:46608"/>
        <dbReference type="Rhea" id="RHEA-COMP:11060"/>
        <dbReference type="Rhea" id="RHEA-COMP:11605"/>
        <dbReference type="ChEBI" id="CHEBI:15378"/>
        <dbReference type="ChEBI" id="CHEBI:30013"/>
        <dbReference type="ChEBI" id="CHEBI:30616"/>
        <dbReference type="ChEBI" id="CHEBI:61977"/>
        <dbReference type="ChEBI" id="CHEBI:456216"/>
        <dbReference type="EC" id="2.7.11.1"/>
    </reaction>
</comment>
<keyword evidence="5" id="KW-0433">Leucine-rich repeat</keyword>
<keyword evidence="3" id="KW-0723">Serine/threonine-protein kinase</keyword>
<keyword evidence="7 19" id="KW-0812">Transmembrane</keyword>
<organism evidence="21 22">
    <name type="scientific">Cinnamomum micranthum f. kanehirae</name>
    <dbReference type="NCBI Taxonomy" id="337451"/>
    <lineage>
        <taxon>Eukaryota</taxon>
        <taxon>Viridiplantae</taxon>
        <taxon>Streptophyta</taxon>
        <taxon>Embryophyta</taxon>
        <taxon>Tracheophyta</taxon>
        <taxon>Spermatophyta</taxon>
        <taxon>Magnoliopsida</taxon>
        <taxon>Magnoliidae</taxon>
        <taxon>Laurales</taxon>
        <taxon>Lauraceae</taxon>
        <taxon>Cinnamomum</taxon>
    </lineage>
</organism>
<sequence>MPQVCNHAMPIPLSKNIFLSISGILFLLFAFIGILFSNDEEQRIWNQKLHERSKGDLFSIWNYDGRIVYDDIVQATESFNEKYLIGTEAFGCVYKAELSSGETVAVRKFHPLEEGITCDIKSFNSEIEALTELRHRNIVKLYGFCSHERCMLLIYEYAERGKLAGILSSEEGALELECPRRVKVIKGVARALSSMHHDCSPPIVHRDLSSNNILLDSELEACISDFGTSKL</sequence>
<keyword evidence="22" id="KW-1185">Reference proteome</keyword>
<evidence type="ECO:0000259" key="20">
    <source>
        <dbReference type="PROSITE" id="PS50011"/>
    </source>
</evidence>
<keyword evidence="4" id="KW-0597">Phosphoprotein</keyword>
<dbReference type="AlphaFoldDB" id="A0A443Q3F1"/>
<evidence type="ECO:0000256" key="13">
    <source>
        <dbReference type="ARBA" id="ARBA00022989"/>
    </source>
</evidence>
<evidence type="ECO:0000256" key="6">
    <source>
        <dbReference type="ARBA" id="ARBA00022679"/>
    </source>
</evidence>
<keyword evidence="16" id="KW-0325">Glycoprotein</keyword>
<evidence type="ECO:0000313" key="21">
    <source>
        <dbReference type="EMBL" id="RWR97562.1"/>
    </source>
</evidence>
<dbReference type="Gene3D" id="1.10.510.10">
    <property type="entry name" value="Transferase(Phosphotransferase) domain 1"/>
    <property type="match status" value="1"/>
</dbReference>